<accession>E3BJZ3</accession>
<dbReference type="Gene3D" id="2.40.128.270">
    <property type="match status" value="1"/>
</dbReference>
<dbReference type="PANTHER" id="PTHR35535:SF1">
    <property type="entry name" value="HEAT SHOCK PROTEIN HSLJ"/>
    <property type="match status" value="1"/>
</dbReference>
<keyword evidence="4" id="KW-1185">Reference proteome</keyword>
<proteinExistence type="predicted"/>
<feature type="domain" description="DUF306" evidence="2">
    <location>
        <begin position="38"/>
        <end position="137"/>
    </location>
</feature>
<comment type="caution">
    <text evidence="3">The sequence shown here is derived from an EMBL/GenBank/DDBJ whole genome shotgun (WGS) entry which is preliminary data.</text>
</comment>
<evidence type="ECO:0000256" key="1">
    <source>
        <dbReference type="SAM" id="SignalP"/>
    </source>
</evidence>
<evidence type="ECO:0000259" key="2">
    <source>
        <dbReference type="Pfam" id="PF03724"/>
    </source>
</evidence>
<gene>
    <name evidence="3" type="ORF">VIBC2010_09862</name>
</gene>
<dbReference type="eggNOG" id="ENOG5031PV2">
    <property type="taxonomic scope" value="Bacteria"/>
</dbReference>
<protein>
    <recommendedName>
        <fullName evidence="2">DUF306 domain-containing protein</fullName>
    </recommendedName>
</protein>
<dbReference type="STRING" id="796620.VIBC2010_09862"/>
<dbReference type="Proteomes" id="UP000002943">
    <property type="component" value="Unassembled WGS sequence"/>
</dbReference>
<evidence type="ECO:0000313" key="4">
    <source>
        <dbReference type="Proteomes" id="UP000002943"/>
    </source>
</evidence>
<keyword evidence="1" id="KW-0732">Signal</keyword>
<name>E3BJZ3_9VIBR</name>
<dbReference type="OrthoDB" id="5901684at2"/>
<dbReference type="InterPro" id="IPR038670">
    <property type="entry name" value="HslJ-like_sf"/>
</dbReference>
<dbReference type="RefSeq" id="WP_009601347.1">
    <property type="nucleotide sequence ID" value="NZ_AEIU01000072.1"/>
</dbReference>
<dbReference type="AlphaFoldDB" id="E3BJZ3"/>
<dbReference type="PANTHER" id="PTHR35535">
    <property type="entry name" value="HEAT SHOCK PROTEIN HSLJ"/>
    <property type="match status" value="1"/>
</dbReference>
<dbReference type="InterPro" id="IPR053147">
    <property type="entry name" value="Hsp_HslJ-like"/>
</dbReference>
<dbReference type="Pfam" id="PF03724">
    <property type="entry name" value="META"/>
    <property type="match status" value="1"/>
</dbReference>
<reference evidence="3 4" key="1">
    <citation type="journal article" date="2012" name="Int. J. Syst. Evol. Microbiol.">
        <title>Vibrio caribbeanicus sp. nov., isolated from the marine sponge Scleritoderma cyanea.</title>
        <authorList>
            <person name="Hoffmann M."/>
            <person name="Monday S.R."/>
            <person name="Allard M.W."/>
            <person name="Strain E.A."/>
            <person name="Whittaker P."/>
            <person name="Naum M."/>
            <person name="McCarthy P.J."/>
            <person name="Lopez J.V."/>
            <person name="Fischer M."/>
            <person name="Brown E.W."/>
        </authorList>
    </citation>
    <scope>NUCLEOTIDE SEQUENCE [LARGE SCALE GENOMIC DNA]</scope>
    <source>
        <strain evidence="3 4">ATCC BAA-2122</strain>
    </source>
</reference>
<feature type="chain" id="PRO_5003167409" description="DUF306 domain-containing protein" evidence="1">
    <location>
        <begin position="26"/>
        <end position="139"/>
    </location>
</feature>
<dbReference type="InterPro" id="IPR005184">
    <property type="entry name" value="DUF306_Meta_HslJ"/>
</dbReference>
<organism evidence="3 4">
    <name type="scientific">Vibrio caribbeanicus ATCC BAA-2122</name>
    <dbReference type="NCBI Taxonomy" id="796620"/>
    <lineage>
        <taxon>Bacteria</taxon>
        <taxon>Pseudomonadati</taxon>
        <taxon>Pseudomonadota</taxon>
        <taxon>Gammaproteobacteria</taxon>
        <taxon>Vibrionales</taxon>
        <taxon>Vibrionaceae</taxon>
        <taxon>Vibrio</taxon>
    </lineage>
</organism>
<evidence type="ECO:0000313" key="3">
    <source>
        <dbReference type="EMBL" id="EFP96621.1"/>
    </source>
</evidence>
<sequence>MKKYSVLFFVSLLSFLMLPFAQANAAEPLSDLHADIMGEWKLDTINGNEPVNEPTLEIGSDRISGYTGCNTVFGNLLALSEDNLQINQLASTMMMCHGAEYDQEQRVIDVFTHTSTLSFDSAMGLLTIGSNNNTLVFKK</sequence>
<dbReference type="EMBL" id="AEIU01000072">
    <property type="protein sequence ID" value="EFP96621.1"/>
    <property type="molecule type" value="Genomic_DNA"/>
</dbReference>
<feature type="signal peptide" evidence="1">
    <location>
        <begin position="1"/>
        <end position="25"/>
    </location>
</feature>